<dbReference type="InterPro" id="IPR036388">
    <property type="entry name" value="WH-like_DNA-bd_sf"/>
</dbReference>
<dbReference type="InterPro" id="IPR045864">
    <property type="entry name" value="aa-tRNA-synth_II/BPL/LPL"/>
</dbReference>
<evidence type="ECO:0000313" key="13">
    <source>
        <dbReference type="Proteomes" id="UP000627715"/>
    </source>
</evidence>
<evidence type="ECO:0000256" key="10">
    <source>
        <dbReference type="HAMAP-Rule" id="MF_00978"/>
    </source>
</evidence>
<evidence type="ECO:0000256" key="1">
    <source>
        <dbReference type="ARBA" id="ARBA00022491"/>
    </source>
</evidence>
<dbReference type="GO" id="GO:0004077">
    <property type="term" value="F:biotin--[biotin carboxyl-carrier protein] ligase activity"/>
    <property type="evidence" value="ECO:0007669"/>
    <property type="project" value="UniProtKB-UniRule"/>
</dbReference>
<dbReference type="PROSITE" id="PS51733">
    <property type="entry name" value="BPL_LPL_CATALYTIC"/>
    <property type="match status" value="1"/>
</dbReference>
<dbReference type="InterPro" id="IPR004409">
    <property type="entry name" value="Biotin_operon_repress_HTH"/>
</dbReference>
<dbReference type="GO" id="GO:0003677">
    <property type="term" value="F:DNA binding"/>
    <property type="evidence" value="ECO:0007669"/>
    <property type="project" value="UniProtKB-UniRule"/>
</dbReference>
<dbReference type="HAMAP" id="MF_00978">
    <property type="entry name" value="Bifunct_BirA"/>
    <property type="match status" value="1"/>
</dbReference>
<dbReference type="Pfam" id="PF02237">
    <property type="entry name" value="BPL_C"/>
    <property type="match status" value="1"/>
</dbReference>
<dbReference type="NCBIfam" id="TIGR00121">
    <property type="entry name" value="birA_ligase"/>
    <property type="match status" value="1"/>
</dbReference>
<feature type="binding site" evidence="10">
    <location>
        <position position="200"/>
    </location>
    <ligand>
        <name>biotin</name>
        <dbReference type="ChEBI" id="CHEBI:57586"/>
    </ligand>
</feature>
<keyword evidence="1 10" id="KW-0678">Repressor</keyword>
<comment type="similarity">
    <text evidence="10">Belongs to the biotin--protein ligase family.</text>
</comment>
<evidence type="ECO:0000256" key="7">
    <source>
        <dbReference type="ARBA" id="ARBA00023163"/>
    </source>
</evidence>
<dbReference type="InterPro" id="IPR036390">
    <property type="entry name" value="WH_DNA-bd_sf"/>
</dbReference>
<dbReference type="NCBIfam" id="TIGR00122">
    <property type="entry name" value="birA_repr_reg"/>
    <property type="match status" value="1"/>
</dbReference>
<evidence type="ECO:0000256" key="9">
    <source>
        <dbReference type="ARBA" id="ARBA00047846"/>
    </source>
</evidence>
<evidence type="ECO:0000256" key="4">
    <source>
        <dbReference type="ARBA" id="ARBA00022840"/>
    </source>
</evidence>
<keyword evidence="13" id="KW-1185">Reference proteome</keyword>
<keyword evidence="6 10" id="KW-0238">DNA-binding</keyword>
<evidence type="ECO:0000256" key="6">
    <source>
        <dbReference type="ARBA" id="ARBA00023125"/>
    </source>
</evidence>
<dbReference type="Pfam" id="PF08279">
    <property type="entry name" value="HTH_11"/>
    <property type="match status" value="1"/>
</dbReference>
<dbReference type="PANTHER" id="PTHR12835:SF5">
    <property type="entry name" value="BIOTIN--PROTEIN LIGASE"/>
    <property type="match status" value="1"/>
</dbReference>
<comment type="catalytic activity">
    <reaction evidence="9 10">
        <text>biotin + L-lysyl-[protein] + ATP = N(6)-biotinyl-L-lysyl-[protein] + AMP + diphosphate + H(+)</text>
        <dbReference type="Rhea" id="RHEA:11756"/>
        <dbReference type="Rhea" id="RHEA-COMP:9752"/>
        <dbReference type="Rhea" id="RHEA-COMP:10505"/>
        <dbReference type="ChEBI" id="CHEBI:15378"/>
        <dbReference type="ChEBI" id="CHEBI:29969"/>
        <dbReference type="ChEBI" id="CHEBI:30616"/>
        <dbReference type="ChEBI" id="CHEBI:33019"/>
        <dbReference type="ChEBI" id="CHEBI:57586"/>
        <dbReference type="ChEBI" id="CHEBI:83144"/>
        <dbReference type="ChEBI" id="CHEBI:456215"/>
        <dbReference type="EC" id="6.3.4.15"/>
    </reaction>
</comment>
<dbReference type="InterPro" id="IPR004143">
    <property type="entry name" value="BPL_LPL_catalytic"/>
</dbReference>
<comment type="caution">
    <text evidence="12">The sequence shown here is derived from an EMBL/GenBank/DDBJ whole genome shotgun (WGS) entry which is preliminary data.</text>
</comment>
<organism evidence="12 13">
    <name type="scientific">Pseudohongiella nitratireducens</name>
    <dbReference type="NCBI Taxonomy" id="1768907"/>
    <lineage>
        <taxon>Bacteria</taxon>
        <taxon>Pseudomonadati</taxon>
        <taxon>Pseudomonadota</taxon>
        <taxon>Gammaproteobacteria</taxon>
        <taxon>Pseudomonadales</taxon>
        <taxon>Pseudohongiellaceae</taxon>
        <taxon>Pseudohongiella</taxon>
    </lineage>
</organism>
<feature type="binding site" evidence="10">
    <location>
        <begin position="106"/>
        <end position="108"/>
    </location>
    <ligand>
        <name>biotin</name>
        <dbReference type="ChEBI" id="CHEBI:57586"/>
    </ligand>
</feature>
<feature type="binding site" evidence="10">
    <location>
        <position position="129"/>
    </location>
    <ligand>
        <name>biotin</name>
        <dbReference type="ChEBI" id="CHEBI:57586"/>
    </ligand>
</feature>
<dbReference type="SUPFAM" id="SSF55681">
    <property type="entry name" value="Class II aaRS and biotin synthetases"/>
    <property type="match status" value="1"/>
</dbReference>
<accession>A0A916QKJ9</accession>
<dbReference type="InterPro" id="IPR004408">
    <property type="entry name" value="Biotin_CoA_COase_ligase"/>
</dbReference>
<dbReference type="InterPro" id="IPR008988">
    <property type="entry name" value="Transcriptional_repressor_C"/>
</dbReference>
<dbReference type="InterPro" id="IPR030855">
    <property type="entry name" value="Bifunct_BirA"/>
</dbReference>
<protein>
    <recommendedName>
        <fullName evidence="10">Bifunctional ligase/repressor BirA</fullName>
    </recommendedName>
    <alternativeName>
        <fullName evidence="10">Biotin operon repressor</fullName>
    </alternativeName>
    <alternativeName>
        <fullName evidence="10">Biotin--[acetyl-CoA-carboxylase] ligase</fullName>
        <ecNumber evidence="10">6.3.4.15</ecNumber>
    </alternativeName>
    <alternativeName>
        <fullName evidence="10">Biotin--protein ligase</fullName>
    </alternativeName>
    <alternativeName>
        <fullName evidence="10">Biotin-[acetyl-CoA carboxylase] synthetase</fullName>
    </alternativeName>
</protein>
<dbReference type="EC" id="6.3.4.15" evidence="10"/>
<dbReference type="GO" id="GO:0006355">
    <property type="term" value="P:regulation of DNA-templated transcription"/>
    <property type="evidence" value="ECO:0007669"/>
    <property type="project" value="UniProtKB-UniRule"/>
</dbReference>
<evidence type="ECO:0000256" key="3">
    <source>
        <dbReference type="ARBA" id="ARBA00022741"/>
    </source>
</evidence>
<keyword evidence="5 10" id="KW-0805">Transcription regulation</keyword>
<keyword evidence="2 10" id="KW-0436">Ligase</keyword>
<dbReference type="CDD" id="cd16442">
    <property type="entry name" value="BPL"/>
    <property type="match status" value="1"/>
</dbReference>
<dbReference type="Gene3D" id="3.30.930.10">
    <property type="entry name" value="Bira Bifunctional Protein, Domain 2"/>
    <property type="match status" value="1"/>
</dbReference>
<feature type="domain" description="BPL/LPL catalytic" evidence="11">
    <location>
        <begin position="88"/>
        <end position="272"/>
    </location>
</feature>
<dbReference type="NCBIfam" id="NF008847">
    <property type="entry name" value="PRK11886.1-2"/>
    <property type="match status" value="1"/>
</dbReference>
<comment type="function">
    <text evidence="10">Acts both as a biotin--[acetyl-CoA-carboxylase] ligase and a biotin-operon repressor. In the presence of ATP, BirA activates biotin to form the BirA-biotinyl-5'-adenylate (BirA-bio-5'-AMP or holoBirA) complex. HoloBirA can either transfer the biotinyl moiety to the biotin carboxyl carrier protein (BCCP) subunit of acetyl-CoA carboxylase, or bind to the biotin operator site and inhibit transcription of the operon.</text>
</comment>
<dbReference type="Proteomes" id="UP000627715">
    <property type="component" value="Unassembled WGS sequence"/>
</dbReference>
<dbReference type="GO" id="GO:0005737">
    <property type="term" value="C:cytoplasm"/>
    <property type="evidence" value="ECO:0007669"/>
    <property type="project" value="TreeGrafter"/>
</dbReference>
<dbReference type="Pfam" id="PF03099">
    <property type="entry name" value="BPL_LplA_LipB"/>
    <property type="match status" value="1"/>
</dbReference>
<keyword evidence="4 10" id="KW-0067">ATP-binding</keyword>
<sequence>MLALKWSLELRDDLKTVLPILNVLSDGEFHSGQALGHLLGVSRAAIWKHIQQLKEIGVELEAVTGKGYRVEGGLQLLELEKLLVALSADAARCLDERVLVHLSTDSTNADAMTALAGDRSPCLVVAEHQRNGRGRRGKKWVSPFGANIYLSLAWTFESGVAALEGLSLACGVAVLRALKKQGYSGISLKWPNDILVGGAKLGGILVEVGGDVAGPCYAVIGIGVNTRIGRLAGMQIDQVYSDLAGLGEGGVDRNALLAAMVNELVAVMMDFERQGFAGFREEWMAADYYSGKPVEIHSGSRVTKGVPVGVDLSGNLLLETAAGQVKVIGGEMLPSLRPVATQ</sequence>
<reference evidence="12" key="2">
    <citation type="submission" date="2020-09" db="EMBL/GenBank/DDBJ databases">
        <authorList>
            <person name="Sun Q."/>
            <person name="Zhou Y."/>
        </authorList>
    </citation>
    <scope>NUCLEOTIDE SEQUENCE</scope>
    <source>
        <strain evidence="12">CGMCC 1.15425</strain>
    </source>
</reference>
<evidence type="ECO:0000313" key="12">
    <source>
        <dbReference type="EMBL" id="GFZ77856.1"/>
    </source>
</evidence>
<keyword evidence="8 10" id="KW-0092">Biotin</keyword>
<name>A0A916QKJ9_9GAMM</name>
<dbReference type="EMBL" id="BMIY01000009">
    <property type="protein sequence ID" value="GFZ77856.1"/>
    <property type="molecule type" value="Genomic_DNA"/>
</dbReference>
<keyword evidence="3 10" id="KW-0547">Nucleotide-binding</keyword>
<dbReference type="Gene3D" id="2.30.30.100">
    <property type="match status" value="1"/>
</dbReference>
<dbReference type="SUPFAM" id="SSF50037">
    <property type="entry name" value="C-terminal domain of transcriptional repressors"/>
    <property type="match status" value="1"/>
</dbReference>
<evidence type="ECO:0000256" key="8">
    <source>
        <dbReference type="ARBA" id="ARBA00023267"/>
    </source>
</evidence>
<keyword evidence="7 10" id="KW-0804">Transcription</keyword>
<proteinExistence type="inferred from homology"/>
<gene>
    <name evidence="10 12" type="primary">birA</name>
    <name evidence="12" type="ORF">GCM10011403_20990</name>
</gene>
<dbReference type="SUPFAM" id="SSF46785">
    <property type="entry name" value="Winged helix' DNA-binding domain"/>
    <property type="match status" value="1"/>
</dbReference>
<feature type="DNA-binding region" description="H-T-H motif" evidence="10">
    <location>
        <begin position="32"/>
        <end position="51"/>
    </location>
</feature>
<dbReference type="PANTHER" id="PTHR12835">
    <property type="entry name" value="BIOTIN PROTEIN LIGASE"/>
    <property type="match status" value="1"/>
</dbReference>
<dbReference type="InterPro" id="IPR003142">
    <property type="entry name" value="BPL_C"/>
</dbReference>
<evidence type="ECO:0000256" key="5">
    <source>
        <dbReference type="ARBA" id="ARBA00023015"/>
    </source>
</evidence>
<evidence type="ECO:0000256" key="2">
    <source>
        <dbReference type="ARBA" id="ARBA00022598"/>
    </source>
</evidence>
<dbReference type="AlphaFoldDB" id="A0A916QKJ9"/>
<evidence type="ECO:0000259" key="11">
    <source>
        <dbReference type="PROSITE" id="PS51733"/>
    </source>
</evidence>
<feature type="binding site" evidence="10">
    <location>
        <begin position="133"/>
        <end position="135"/>
    </location>
    <ligand>
        <name>biotin</name>
        <dbReference type="ChEBI" id="CHEBI:57586"/>
    </ligand>
</feature>
<reference evidence="12" key="1">
    <citation type="journal article" date="2014" name="Int. J. Syst. Evol. Microbiol.">
        <title>Complete genome sequence of Corynebacterium casei LMG S-19264T (=DSM 44701T), isolated from a smear-ripened cheese.</title>
        <authorList>
            <consortium name="US DOE Joint Genome Institute (JGI-PGF)"/>
            <person name="Walter F."/>
            <person name="Albersmeier A."/>
            <person name="Kalinowski J."/>
            <person name="Ruckert C."/>
        </authorList>
    </citation>
    <scope>NUCLEOTIDE SEQUENCE</scope>
    <source>
        <strain evidence="12">CGMCC 1.15425</strain>
    </source>
</reference>
<dbReference type="InterPro" id="IPR013196">
    <property type="entry name" value="HTH_11"/>
</dbReference>
<dbReference type="Gene3D" id="1.10.10.10">
    <property type="entry name" value="Winged helix-like DNA-binding domain superfamily/Winged helix DNA-binding domain"/>
    <property type="match status" value="1"/>
</dbReference>
<dbReference type="GO" id="GO:0005524">
    <property type="term" value="F:ATP binding"/>
    <property type="evidence" value="ECO:0007669"/>
    <property type="project" value="UniProtKB-UniRule"/>
</dbReference>